<evidence type="ECO:0000313" key="1">
    <source>
        <dbReference type="EMBL" id="TDR23603.1"/>
    </source>
</evidence>
<organism evidence="1 2">
    <name type="scientific">Marinicella litoralis</name>
    <dbReference type="NCBI Taxonomy" id="644220"/>
    <lineage>
        <taxon>Bacteria</taxon>
        <taxon>Pseudomonadati</taxon>
        <taxon>Pseudomonadota</taxon>
        <taxon>Gammaproteobacteria</taxon>
        <taxon>Lysobacterales</taxon>
        <taxon>Marinicellaceae</taxon>
        <taxon>Marinicella</taxon>
    </lineage>
</organism>
<protein>
    <submittedName>
        <fullName evidence="1">Lipopolysaccharide kinase (Kdo/WaaP) family protein</fullName>
    </submittedName>
</protein>
<comment type="caution">
    <text evidence="1">The sequence shown here is derived from an EMBL/GenBank/DDBJ whole genome shotgun (WGS) entry which is preliminary data.</text>
</comment>
<proteinExistence type="predicted"/>
<dbReference type="GO" id="GO:0016301">
    <property type="term" value="F:kinase activity"/>
    <property type="evidence" value="ECO:0007669"/>
    <property type="project" value="UniProtKB-KW"/>
</dbReference>
<accession>A0A4R6Y0G3</accession>
<dbReference type="Pfam" id="PF06293">
    <property type="entry name" value="Kdo"/>
    <property type="match status" value="1"/>
</dbReference>
<dbReference type="Proteomes" id="UP000295724">
    <property type="component" value="Unassembled WGS sequence"/>
</dbReference>
<dbReference type="SUPFAM" id="SSF56112">
    <property type="entry name" value="Protein kinase-like (PK-like)"/>
    <property type="match status" value="1"/>
</dbReference>
<dbReference type="AlphaFoldDB" id="A0A4R6Y0G3"/>
<dbReference type="InterPro" id="IPR011009">
    <property type="entry name" value="Kinase-like_dom_sf"/>
</dbReference>
<dbReference type="RefSeq" id="WP_099017770.1">
    <property type="nucleotide sequence ID" value="NZ_NIHB01000001.1"/>
</dbReference>
<dbReference type="EMBL" id="SNZB01000001">
    <property type="protein sequence ID" value="TDR23603.1"/>
    <property type="molecule type" value="Genomic_DNA"/>
</dbReference>
<keyword evidence="2" id="KW-1185">Reference proteome</keyword>
<keyword evidence="1" id="KW-0418">Kinase</keyword>
<reference evidence="1 2" key="1">
    <citation type="submission" date="2019-03" db="EMBL/GenBank/DDBJ databases">
        <title>Genomic Encyclopedia of Type Strains, Phase IV (KMG-IV): sequencing the most valuable type-strain genomes for metagenomic binning, comparative biology and taxonomic classification.</title>
        <authorList>
            <person name="Goeker M."/>
        </authorList>
    </citation>
    <scope>NUCLEOTIDE SEQUENCE [LARGE SCALE GENOMIC DNA]</scope>
    <source>
        <strain evidence="1 2">DSM 25488</strain>
    </source>
</reference>
<dbReference type="OrthoDB" id="8028712at2"/>
<evidence type="ECO:0000313" key="2">
    <source>
        <dbReference type="Proteomes" id="UP000295724"/>
    </source>
</evidence>
<name>A0A4R6Y0G3_9GAMM</name>
<keyword evidence="1" id="KW-0808">Transferase</keyword>
<sequence>MIEVDLKLLLTQLNCSEKQWQSAMDSVERVEKISTDQGIFWLKKTAPARGVFRYHALNLFSWLMRLPLLKAVPQPGGKQAIANEVHRIQQLTKAGVNVAELLAHDDDWLLLKDGGQSIVKIMKQENTQQAVKQKLLQTCLNAIKQLHQKNLYLSQGFIRNMLLNESTQTVTFIDFEDDPLEVMGIAHAQARDLLLLVNSTARFFVHDQTFFNNAIQHFISDHDPAMIDALRTTTNRMQWITQIPMQTLFGHDYKKLKVGILALKNI</sequence>
<gene>
    <name evidence="1" type="ORF">C8D91_0467</name>
</gene>